<dbReference type="Pfam" id="PF01047">
    <property type="entry name" value="MarR"/>
    <property type="match status" value="1"/>
</dbReference>
<proteinExistence type="predicted"/>
<name>A0A949TXL3_9CLOT</name>
<feature type="domain" description="N-acetyltransferase" evidence="3">
    <location>
        <begin position="149"/>
        <end position="305"/>
    </location>
</feature>
<evidence type="ECO:0000256" key="1">
    <source>
        <dbReference type="ARBA" id="ARBA00022679"/>
    </source>
</evidence>
<dbReference type="InterPro" id="IPR050769">
    <property type="entry name" value="NAT_camello-type"/>
</dbReference>
<accession>A0A949TXL3</accession>
<dbReference type="Proteomes" id="UP000694308">
    <property type="component" value="Unassembled WGS sequence"/>
</dbReference>
<keyword evidence="1" id="KW-0808">Transferase</keyword>
<organism evidence="4 5">
    <name type="scientific">Clostridium thailandense</name>
    <dbReference type="NCBI Taxonomy" id="2794346"/>
    <lineage>
        <taxon>Bacteria</taxon>
        <taxon>Bacillati</taxon>
        <taxon>Bacillota</taxon>
        <taxon>Clostridia</taxon>
        <taxon>Eubacteriales</taxon>
        <taxon>Clostridiaceae</taxon>
        <taxon>Clostridium</taxon>
    </lineage>
</organism>
<evidence type="ECO:0000313" key="4">
    <source>
        <dbReference type="EMBL" id="MBV7273430.1"/>
    </source>
</evidence>
<gene>
    <name evidence="4" type="ORF">I6U48_10975</name>
</gene>
<dbReference type="PROSITE" id="PS50995">
    <property type="entry name" value="HTH_MARR_2"/>
    <property type="match status" value="1"/>
</dbReference>
<dbReference type="PANTHER" id="PTHR13947">
    <property type="entry name" value="GNAT FAMILY N-ACETYLTRANSFERASE"/>
    <property type="match status" value="1"/>
</dbReference>
<evidence type="ECO:0000259" key="3">
    <source>
        <dbReference type="PROSITE" id="PS51186"/>
    </source>
</evidence>
<protein>
    <submittedName>
        <fullName evidence="4">MarR family transcriptional regulator/GNAT family N-acetyltransferase</fullName>
    </submittedName>
</protein>
<dbReference type="RefSeq" id="WP_218320499.1">
    <property type="nucleotide sequence ID" value="NZ_JAEEGC010000045.1"/>
</dbReference>
<dbReference type="InterPro" id="IPR000182">
    <property type="entry name" value="GNAT_dom"/>
</dbReference>
<evidence type="ECO:0000259" key="2">
    <source>
        <dbReference type="PROSITE" id="PS50995"/>
    </source>
</evidence>
<evidence type="ECO:0000313" key="5">
    <source>
        <dbReference type="Proteomes" id="UP000694308"/>
    </source>
</evidence>
<reference evidence="4" key="1">
    <citation type="submission" date="2020-12" db="EMBL/GenBank/DDBJ databases">
        <title>Clostridium thailandense sp. nov., a novel acetogenic bacterium isolated from peat land soil in Thailand.</title>
        <authorList>
            <person name="Chaikitkaew S."/>
            <person name="Birkeland N.K."/>
        </authorList>
    </citation>
    <scope>NUCLEOTIDE SEQUENCE</scope>
    <source>
        <strain evidence="4">PL3</strain>
    </source>
</reference>
<dbReference type="InterPro" id="IPR000835">
    <property type="entry name" value="HTH_MarR-typ"/>
</dbReference>
<keyword evidence="5" id="KW-1185">Reference proteome</keyword>
<dbReference type="PANTHER" id="PTHR13947:SF37">
    <property type="entry name" value="LD18367P"/>
    <property type="match status" value="1"/>
</dbReference>
<dbReference type="PROSITE" id="PS51186">
    <property type="entry name" value="GNAT"/>
    <property type="match status" value="1"/>
</dbReference>
<comment type="caution">
    <text evidence="4">The sequence shown here is derived from an EMBL/GenBank/DDBJ whole genome shotgun (WGS) entry which is preliminary data.</text>
</comment>
<dbReference type="Pfam" id="PF00583">
    <property type="entry name" value="Acetyltransf_1"/>
    <property type="match status" value="1"/>
</dbReference>
<dbReference type="CDD" id="cd04301">
    <property type="entry name" value="NAT_SF"/>
    <property type="match status" value="1"/>
</dbReference>
<sequence length="306" mass="36158">MKDKHDLAIKKIRRFNRFYTNVLGLLNQHILDSSYSLTEVRILLEIDKIDRCTANILIHKLDIDRGYMSRILKRFEKSGLITKENSIDDRRMVILHLTSEGKSILAGLEEKSNNQIQKLINPLTEDEEEKLVNAMNYVTRILSPDISPVKIRRFESEDIEHIIKRHRELYALEYGFSSSFGDYVEKIVREFDKNFDESRENIWVAEDHGKVVGEIAIVRVDENTAQLRWFLIEPEMRGKGLGHELMKVVIDFCKEKNYKHVFLWTVNLLGAARHLYKSYGFKLTETQENNTWRKEVTKEERWNLDL</sequence>
<dbReference type="SMART" id="SM00347">
    <property type="entry name" value="HTH_MARR"/>
    <property type="match status" value="1"/>
</dbReference>
<dbReference type="EMBL" id="JAEEGC010000045">
    <property type="protein sequence ID" value="MBV7273430.1"/>
    <property type="molecule type" value="Genomic_DNA"/>
</dbReference>
<feature type="domain" description="HTH marR-type" evidence="2">
    <location>
        <begin position="5"/>
        <end position="140"/>
    </location>
</feature>
<dbReference type="GO" id="GO:0003700">
    <property type="term" value="F:DNA-binding transcription factor activity"/>
    <property type="evidence" value="ECO:0007669"/>
    <property type="project" value="InterPro"/>
</dbReference>
<dbReference type="AlphaFoldDB" id="A0A949TXL3"/>
<dbReference type="GO" id="GO:0008080">
    <property type="term" value="F:N-acetyltransferase activity"/>
    <property type="evidence" value="ECO:0007669"/>
    <property type="project" value="InterPro"/>
</dbReference>